<name>A0A2L1U6E1_9BACL</name>
<organism evidence="1 2">
    <name type="scientific">Paenibacillus larvae subsp. larvae</name>
    <dbReference type="NCBI Taxonomy" id="147375"/>
    <lineage>
        <taxon>Bacteria</taxon>
        <taxon>Bacillati</taxon>
        <taxon>Bacillota</taxon>
        <taxon>Bacilli</taxon>
        <taxon>Bacillales</taxon>
        <taxon>Paenibacillaceae</taxon>
        <taxon>Paenibacillus</taxon>
    </lineage>
</organism>
<reference evidence="2" key="1">
    <citation type="submission" date="2017-02" db="EMBL/GenBank/DDBJ databases">
        <title>Delineation of Paenibacillus larvae strains originating from foulbrood outbreaks.</title>
        <authorList>
            <person name="Beims H."/>
            <person name="Bunk B."/>
            <person name="Sproeer C."/>
            <person name="Mohr K.I."/>
            <person name="Pradella S."/>
            <person name="Guenther G."/>
            <person name="Rohde M."/>
            <person name="von der Ohe W."/>
            <person name="Steinert M."/>
        </authorList>
    </citation>
    <scope>NUCLEOTIDE SEQUENCE [LARGE SCALE GENOMIC DNA]</scope>
    <source>
        <strain evidence="2">Eric_III</strain>
    </source>
</reference>
<dbReference type="EMBL" id="CP019655">
    <property type="protein sequence ID" value="AVF28481.1"/>
    <property type="molecule type" value="Genomic_DNA"/>
</dbReference>
<evidence type="ECO:0000313" key="1">
    <source>
        <dbReference type="EMBL" id="AVF28481.1"/>
    </source>
</evidence>
<evidence type="ECO:0000313" key="2">
    <source>
        <dbReference type="Proteomes" id="UP000239833"/>
    </source>
</evidence>
<sequence length="58" mass="6901">MSGQKAHYKELFEKEFLELTQIGNKPLVMMNQGVFYIVKRTYVKRGLRNQELILLIKD</sequence>
<dbReference type="Proteomes" id="UP000239833">
    <property type="component" value="Chromosome"/>
</dbReference>
<gene>
    <name evidence="1" type="ORF">ERICIII_04422</name>
</gene>
<dbReference type="AlphaFoldDB" id="A0A2L1U6E1"/>
<protein>
    <submittedName>
        <fullName evidence="1">Uncharacterized protein</fullName>
    </submittedName>
</protein>
<accession>A0A2L1U6E1</accession>
<proteinExistence type="predicted"/>